<dbReference type="RefSeq" id="WP_136081011.1">
    <property type="nucleotide sequence ID" value="NZ_CAAHFG010000002.1"/>
</dbReference>
<dbReference type="PROSITE" id="PS51257">
    <property type="entry name" value="PROKAR_LIPOPROTEIN"/>
    <property type="match status" value="1"/>
</dbReference>
<dbReference type="Pfam" id="PF17963">
    <property type="entry name" value="Big_9"/>
    <property type="match status" value="3"/>
</dbReference>
<name>A0A6C2U6L9_PONDE</name>
<keyword evidence="3" id="KW-1185">Reference proteome</keyword>
<evidence type="ECO:0000256" key="1">
    <source>
        <dbReference type="SAM" id="SignalP"/>
    </source>
</evidence>
<evidence type="ECO:0000313" key="2">
    <source>
        <dbReference type="EMBL" id="VGO15447.1"/>
    </source>
</evidence>
<feature type="signal peptide" evidence="1">
    <location>
        <begin position="1"/>
        <end position="24"/>
    </location>
</feature>
<evidence type="ECO:0008006" key="4">
    <source>
        <dbReference type="Google" id="ProtNLM"/>
    </source>
</evidence>
<dbReference type="NCBIfam" id="NF012211">
    <property type="entry name" value="tand_rpt_95"/>
    <property type="match status" value="3"/>
</dbReference>
<accession>A0A6C2U6L9</accession>
<dbReference type="Gene3D" id="2.60.40.3440">
    <property type="match status" value="3"/>
</dbReference>
<protein>
    <recommendedName>
        <fullName evidence="4">Tandem-95 repeat protein</fullName>
    </recommendedName>
</protein>
<gene>
    <name evidence="2" type="ORF">PDESU_04030</name>
</gene>
<dbReference type="EMBL" id="CAAHFG010000002">
    <property type="protein sequence ID" value="VGO15447.1"/>
    <property type="molecule type" value="Genomic_DNA"/>
</dbReference>
<dbReference type="AlphaFoldDB" id="A0A6C2U6L9"/>
<dbReference type="Proteomes" id="UP000366872">
    <property type="component" value="Unassembled WGS sequence"/>
</dbReference>
<sequence length="769" mass="78314">MKTGLKSITTLIGAGCACMMAAQAAVVATNLNIAAAGSYPGETVITTAQEYNGATFDINYTLGSIANGSNSFVYATAAVMGVGSDTDIANHYSTLEGDDGEGMSFTSLSISNFSAGASGLVLEDITDLAFVSFSVGASGHNPDGVTMSFTGFTNNTSSMSLTGLGLNYTVDLTARPNYPVAPSLATNLFVKPNSASGSNRWNVDGVGVSFVVSTGANEAPEADAQSLQTLPDTAVEITLSGSDFEGSNLTYAVNDSLLVGSLTGATNKWTYLPSPGFEGLDSFTFTVNDGSLDSDPATVSITVTNERPVATPQVVEALRNTPLAIALAGTDTDGPSNLTYNVVSGPTSGALSGTEPNLTYTPTNGFAGVDAFTFTVFDGLNASAEATVTINVLNNPPVADSKILFTLPDTAVAILLSGSDPEGSGLVFNVDTLPANGALTGTEPNLTYTPTNGFIGTDSFTYSAYDGETTGAVATVSISVSADGFNLSFEELGTALSGNTLNVGGIAADVVGVSTNLDYLYSVSFAGADLDGDAANDEVTFDVRVKAWTNGVTDLGFDDGSSNLSTNVASATVGTSNIAVNLANGNFTTLGNTMPDGSTLEFTIENVAVSLTDATKTGSAVSTGFNAVLLSEINNGNSHQTIFGEGTGLLGWMWSTPDQFPVSGIDVGAGPLYVSSGATTNATATRPFNWGVRELDFGIQVTVVSAAIPAVSIDVSGGDLVFAWEGGGTYDVLTNANLMFPNWGVAVPGASSPVTNAVGSEPVLFFKLD</sequence>
<evidence type="ECO:0000313" key="3">
    <source>
        <dbReference type="Proteomes" id="UP000366872"/>
    </source>
</evidence>
<organism evidence="2 3">
    <name type="scientific">Pontiella desulfatans</name>
    <dbReference type="NCBI Taxonomy" id="2750659"/>
    <lineage>
        <taxon>Bacteria</taxon>
        <taxon>Pseudomonadati</taxon>
        <taxon>Kiritimatiellota</taxon>
        <taxon>Kiritimatiellia</taxon>
        <taxon>Kiritimatiellales</taxon>
        <taxon>Pontiellaceae</taxon>
        <taxon>Pontiella</taxon>
    </lineage>
</organism>
<proteinExistence type="predicted"/>
<keyword evidence="1" id="KW-0732">Signal</keyword>
<reference evidence="2 3" key="1">
    <citation type="submission" date="2019-04" db="EMBL/GenBank/DDBJ databases">
        <authorList>
            <person name="Van Vliet M D."/>
        </authorList>
    </citation>
    <scope>NUCLEOTIDE SEQUENCE [LARGE SCALE GENOMIC DNA]</scope>
    <source>
        <strain evidence="2 3">F1</strain>
    </source>
</reference>
<feature type="chain" id="PRO_5025409331" description="Tandem-95 repeat protein" evidence="1">
    <location>
        <begin position="25"/>
        <end position="769"/>
    </location>
</feature>